<dbReference type="RefSeq" id="WP_068689293.1">
    <property type="nucleotide sequence ID" value="NZ_CP063196.1"/>
</dbReference>
<reference evidence="10" key="1">
    <citation type="submission" date="2020-10" db="EMBL/GenBank/DDBJ databases">
        <title>De novo genome project of the cellulose decomposer Thermobifida halotolerans type strain.</title>
        <authorList>
            <person name="Nagy I."/>
            <person name="Horvath B."/>
            <person name="Kukolya J."/>
            <person name="Nagy I."/>
            <person name="Orsini M."/>
        </authorList>
    </citation>
    <scope>NUCLEOTIDE SEQUENCE</scope>
    <source>
        <strain evidence="10">DSM 44931</strain>
    </source>
</reference>
<keyword evidence="6 8" id="KW-0472">Membrane</keyword>
<dbReference type="GO" id="GO:0042773">
    <property type="term" value="P:ATP synthesis coupled electron transport"/>
    <property type="evidence" value="ECO:0007669"/>
    <property type="project" value="InterPro"/>
</dbReference>
<feature type="transmembrane region" description="Helical" evidence="8">
    <location>
        <begin position="213"/>
        <end position="235"/>
    </location>
</feature>
<dbReference type="InterPro" id="IPR003918">
    <property type="entry name" value="NADH_UbQ_OxRdtase"/>
</dbReference>
<evidence type="ECO:0000256" key="8">
    <source>
        <dbReference type="SAM" id="Phobius"/>
    </source>
</evidence>
<evidence type="ECO:0000313" key="10">
    <source>
        <dbReference type="EMBL" id="UOE20400.1"/>
    </source>
</evidence>
<feature type="transmembrane region" description="Helical" evidence="8">
    <location>
        <begin position="166"/>
        <end position="188"/>
    </location>
</feature>
<keyword evidence="5 8" id="KW-1133">Transmembrane helix</keyword>
<evidence type="ECO:0000256" key="1">
    <source>
        <dbReference type="ARBA" id="ARBA00004651"/>
    </source>
</evidence>
<keyword evidence="3" id="KW-1003">Cell membrane</keyword>
<evidence type="ECO:0000259" key="9">
    <source>
        <dbReference type="Pfam" id="PF00361"/>
    </source>
</evidence>
<proteinExistence type="inferred from homology"/>
<gene>
    <name evidence="10" type="ORF">NI17_003965</name>
</gene>
<dbReference type="Proteomes" id="UP000265719">
    <property type="component" value="Chromosome"/>
</dbReference>
<evidence type="ECO:0000256" key="3">
    <source>
        <dbReference type="ARBA" id="ARBA00022475"/>
    </source>
</evidence>
<name>A0AA97LYX1_9ACTN</name>
<keyword evidence="11" id="KW-1185">Reference proteome</keyword>
<dbReference type="KEGG" id="thao:NI17_003965"/>
<keyword evidence="4 7" id="KW-0812">Transmembrane</keyword>
<evidence type="ECO:0000256" key="4">
    <source>
        <dbReference type="ARBA" id="ARBA00022692"/>
    </source>
</evidence>
<evidence type="ECO:0000256" key="5">
    <source>
        <dbReference type="ARBA" id="ARBA00022989"/>
    </source>
</evidence>
<evidence type="ECO:0000313" key="11">
    <source>
        <dbReference type="Proteomes" id="UP000265719"/>
    </source>
</evidence>
<feature type="transmembrane region" description="Helical" evidence="8">
    <location>
        <begin position="121"/>
        <end position="154"/>
    </location>
</feature>
<protein>
    <submittedName>
        <fullName evidence="10">Na+/H+ antiporter subunit D</fullName>
    </submittedName>
</protein>
<dbReference type="PANTHER" id="PTHR42703:SF1">
    <property type="entry name" value="NA(+)_H(+) ANTIPORTER SUBUNIT D1"/>
    <property type="match status" value="1"/>
</dbReference>
<feature type="transmembrane region" description="Helical" evidence="8">
    <location>
        <begin position="303"/>
        <end position="324"/>
    </location>
</feature>
<dbReference type="AlphaFoldDB" id="A0AA97LYX1"/>
<feature type="transmembrane region" description="Helical" evidence="8">
    <location>
        <begin position="34"/>
        <end position="54"/>
    </location>
</feature>
<dbReference type="GO" id="GO:0005886">
    <property type="term" value="C:plasma membrane"/>
    <property type="evidence" value="ECO:0007669"/>
    <property type="project" value="UniProtKB-SubCell"/>
</dbReference>
<dbReference type="GO" id="GO:0008137">
    <property type="term" value="F:NADH dehydrogenase (ubiquinone) activity"/>
    <property type="evidence" value="ECO:0007669"/>
    <property type="project" value="InterPro"/>
</dbReference>
<organism evidence="10 11">
    <name type="scientific">Thermobifida halotolerans</name>
    <dbReference type="NCBI Taxonomy" id="483545"/>
    <lineage>
        <taxon>Bacteria</taxon>
        <taxon>Bacillati</taxon>
        <taxon>Actinomycetota</taxon>
        <taxon>Actinomycetes</taxon>
        <taxon>Streptosporangiales</taxon>
        <taxon>Nocardiopsidaceae</taxon>
        <taxon>Thermobifida</taxon>
    </lineage>
</organism>
<dbReference type="NCBIfam" id="NF009308">
    <property type="entry name" value="PRK12665.1"/>
    <property type="match status" value="1"/>
</dbReference>
<feature type="transmembrane region" description="Helical" evidence="8">
    <location>
        <begin position="80"/>
        <end position="101"/>
    </location>
</feature>
<feature type="transmembrane region" description="Helical" evidence="8">
    <location>
        <begin position="363"/>
        <end position="387"/>
    </location>
</feature>
<dbReference type="InterPro" id="IPR001750">
    <property type="entry name" value="ND/Mrp_TM"/>
</dbReference>
<evidence type="ECO:0000256" key="2">
    <source>
        <dbReference type="ARBA" id="ARBA00005346"/>
    </source>
</evidence>
<dbReference type="InterPro" id="IPR050586">
    <property type="entry name" value="CPA3_Na-H_Antiporter_D"/>
</dbReference>
<dbReference type="PRINTS" id="PR01437">
    <property type="entry name" value="NUOXDRDTASE4"/>
</dbReference>
<evidence type="ECO:0000256" key="7">
    <source>
        <dbReference type="RuleBase" id="RU000320"/>
    </source>
</evidence>
<evidence type="ECO:0000256" key="6">
    <source>
        <dbReference type="ARBA" id="ARBA00023136"/>
    </source>
</evidence>
<comment type="similarity">
    <text evidence="2">Belongs to the CPA3 antiporters (TC 2.A.63) subunit D family.</text>
</comment>
<sequence>MTASTLLIAVPVAVPLLAAGLSLLLSPFPVVQRVLGVTVLAAVLLDAAVLLVHVDRSGTQPLHVGGWEPPLGITLVADRFSALVLLVSALVCLVVMLYAVGQGTAEQRVENVPSVFHPTYLVLLAGIALVFLTGDLFTLFVGLEVMLMASYVLITLGATAERVRAGMTYIISSLTASILLVTTIGLVYSTTGTVNLAQLSEATADLSAGTRGLLGLLLLVVLGIKAAMVPLHWWLPDSYPTAPVPVTAVFAALLTKVAVYAIVRTQTLMFPQPEPWTLLLVLSAATMLVGVLGALVQDDVNRLLSFTLVSHIGFMLFGLALSSVAGLTGVVLYLVHHITVQTALFLVSGLVERERGTVSLRRLGGLASTAPLVAALFLLPAFSLGGVPPLAGFIGKLALLQAAVARATPLVLAVAAVVLLASLLTLAAMTRLWLLAFWRHPAEPVAESPAQRAGEGEIPLASARLMRASAAAAVLVGLLLVAAAGPLAAFSQRAAADLADRASYRGAVLSGEAG</sequence>
<dbReference type="EMBL" id="CP063196">
    <property type="protein sequence ID" value="UOE20400.1"/>
    <property type="molecule type" value="Genomic_DNA"/>
</dbReference>
<feature type="transmembrane region" description="Helical" evidence="8">
    <location>
        <begin position="407"/>
        <end position="429"/>
    </location>
</feature>
<dbReference type="Pfam" id="PF00361">
    <property type="entry name" value="Proton_antipo_M"/>
    <property type="match status" value="1"/>
</dbReference>
<feature type="transmembrane region" description="Helical" evidence="8">
    <location>
        <begin position="470"/>
        <end position="490"/>
    </location>
</feature>
<feature type="transmembrane region" description="Helical" evidence="8">
    <location>
        <begin position="242"/>
        <end position="263"/>
    </location>
</feature>
<dbReference type="PANTHER" id="PTHR42703">
    <property type="entry name" value="NADH DEHYDROGENASE"/>
    <property type="match status" value="1"/>
</dbReference>
<accession>A0AA97LYX1</accession>
<feature type="domain" description="NADH:quinone oxidoreductase/Mrp antiporter transmembrane" evidence="9">
    <location>
        <begin position="134"/>
        <end position="414"/>
    </location>
</feature>
<feature type="transmembrane region" description="Helical" evidence="8">
    <location>
        <begin position="275"/>
        <end position="296"/>
    </location>
</feature>
<comment type="subcellular location">
    <subcellularLocation>
        <location evidence="1">Cell membrane</location>
        <topology evidence="1">Multi-pass membrane protein</topology>
    </subcellularLocation>
    <subcellularLocation>
        <location evidence="7">Membrane</location>
        <topology evidence="7">Multi-pass membrane protein</topology>
    </subcellularLocation>
</comment>